<proteinExistence type="predicted"/>
<evidence type="ECO:0000313" key="1">
    <source>
        <dbReference type="EMBL" id="ELQ33781.1"/>
    </source>
</evidence>
<dbReference type="Proteomes" id="UP000011086">
    <property type="component" value="Unassembled WGS sequence"/>
</dbReference>
<dbReference type="AlphaFoldDB" id="A0AA97PGI5"/>
<protein>
    <submittedName>
        <fullName evidence="1">Uncharacterized protein</fullName>
    </submittedName>
</protein>
<reference evidence="1" key="1">
    <citation type="journal article" date="2012" name="PLoS Genet.">
        <title>Comparative analysis of the genomes of two field isolates of the rice blast fungus Magnaporthe oryzae.</title>
        <authorList>
            <person name="Xue M."/>
            <person name="Yang J."/>
            <person name="Li Z."/>
            <person name="Hu S."/>
            <person name="Yao N."/>
            <person name="Dean R.A."/>
            <person name="Zhao W."/>
            <person name="Shen M."/>
            <person name="Zhang H."/>
            <person name="Li C."/>
            <person name="Liu L."/>
            <person name="Cao L."/>
            <person name="Xu X."/>
            <person name="Xing Y."/>
            <person name="Hsiang T."/>
            <person name="Zhang Z."/>
            <person name="Xu J.R."/>
            <person name="Peng Y.L."/>
        </authorList>
    </citation>
    <scope>NUCLEOTIDE SEQUENCE</scope>
    <source>
        <strain evidence="1">Y34</strain>
    </source>
</reference>
<organism evidence="1">
    <name type="scientific">Pyricularia oryzae (strain Y34)</name>
    <name type="common">Rice blast fungus</name>
    <name type="synonym">Magnaporthe oryzae</name>
    <dbReference type="NCBI Taxonomy" id="1143189"/>
    <lineage>
        <taxon>Eukaryota</taxon>
        <taxon>Fungi</taxon>
        <taxon>Dikarya</taxon>
        <taxon>Ascomycota</taxon>
        <taxon>Pezizomycotina</taxon>
        <taxon>Sordariomycetes</taxon>
        <taxon>Sordariomycetidae</taxon>
        <taxon>Magnaporthales</taxon>
        <taxon>Pyriculariaceae</taxon>
        <taxon>Pyricularia</taxon>
    </lineage>
</organism>
<sequence>MLAPTANEAVHCDEWLWLDRLDLTQSIWFRSDPQATLCEPG</sequence>
<name>A0AA97PGI5_PYRO3</name>
<dbReference type="EMBL" id="JH793032">
    <property type="protein sequence ID" value="ELQ33781.1"/>
    <property type="molecule type" value="Genomic_DNA"/>
</dbReference>
<accession>A0AA97PGI5</accession>
<gene>
    <name evidence="1" type="ORF">OOU_Y34scaffold00882g1</name>
</gene>